<dbReference type="InterPro" id="IPR038324">
    <property type="entry name" value="Rpb4/RPC9_sf"/>
</dbReference>
<dbReference type="OMA" id="GNWAPSP"/>
<accession>A0A0D1ZKM5</accession>
<dbReference type="PANTHER" id="PTHR15561">
    <property type="entry name" value="CALCITONIN GENE-RELATED PEPTIDE-RECEPTOR COMPONENT PROTEIN"/>
    <property type="match status" value="1"/>
</dbReference>
<feature type="region of interest" description="Disordered" evidence="1">
    <location>
        <begin position="102"/>
        <end position="145"/>
    </location>
</feature>
<dbReference type="GO" id="GO:0006384">
    <property type="term" value="P:transcription initiation at RNA polymerase III promoter"/>
    <property type="evidence" value="ECO:0007669"/>
    <property type="project" value="InterPro"/>
</dbReference>
<dbReference type="Gene3D" id="1.20.1250.40">
    <property type="match status" value="1"/>
</dbReference>
<evidence type="ECO:0000313" key="3">
    <source>
        <dbReference type="Proteomes" id="UP000054302"/>
    </source>
</evidence>
<proteinExistence type="predicted"/>
<evidence type="ECO:0000313" key="2">
    <source>
        <dbReference type="EMBL" id="KIV95192.1"/>
    </source>
</evidence>
<dbReference type="GeneID" id="27320717"/>
<dbReference type="PANTHER" id="PTHR15561:SF0">
    <property type="entry name" value="DNA-DIRECTED RNA POLYMERASE III SUBUNIT RPC9"/>
    <property type="match status" value="1"/>
</dbReference>
<dbReference type="InterPro" id="IPR038846">
    <property type="entry name" value="RPC9"/>
</dbReference>
<organism evidence="2 3">
    <name type="scientific">Exophiala mesophila</name>
    <name type="common">Black yeast-like fungus</name>
    <dbReference type="NCBI Taxonomy" id="212818"/>
    <lineage>
        <taxon>Eukaryota</taxon>
        <taxon>Fungi</taxon>
        <taxon>Dikarya</taxon>
        <taxon>Ascomycota</taxon>
        <taxon>Pezizomycotina</taxon>
        <taxon>Eurotiomycetes</taxon>
        <taxon>Chaetothyriomycetidae</taxon>
        <taxon>Chaetothyriales</taxon>
        <taxon>Herpotrichiellaceae</taxon>
        <taxon>Exophiala</taxon>
    </lineage>
</organism>
<evidence type="ECO:0008006" key="4">
    <source>
        <dbReference type="Google" id="ProtNLM"/>
    </source>
</evidence>
<sequence>MKILDPQSAVLSTLEVHQFLKENPPRPRAKKVGSYLAVDLKNYVNIRQDLARYLDTTVPYVADQTSPDVFIKDVVPKLRRLGLTKPEALMLVNLGIGTPKSLLPQGSAPGEDAETEAVNGGDAENLTNEEPVDEEMEDADPHSSYDRQLVPILVEEFDERFPGDQSEQTVEEILNTIRESYDQAMASTTTRNGSGTNGT</sequence>
<dbReference type="RefSeq" id="XP_016226766.1">
    <property type="nucleotide sequence ID" value="XM_016367248.1"/>
</dbReference>
<dbReference type="OrthoDB" id="1746530at2759"/>
<name>A0A0D1ZKM5_EXOME</name>
<reference evidence="2 3" key="1">
    <citation type="submission" date="2015-01" db="EMBL/GenBank/DDBJ databases">
        <title>The Genome Sequence of Exophiala mesophila CBS40295.</title>
        <authorList>
            <consortium name="The Broad Institute Genomics Platform"/>
            <person name="Cuomo C."/>
            <person name="de Hoog S."/>
            <person name="Gorbushina A."/>
            <person name="Stielow B."/>
            <person name="Teixiera M."/>
            <person name="Abouelleil A."/>
            <person name="Chapman S.B."/>
            <person name="Priest M."/>
            <person name="Young S.K."/>
            <person name="Wortman J."/>
            <person name="Nusbaum C."/>
            <person name="Birren B."/>
        </authorList>
    </citation>
    <scope>NUCLEOTIDE SEQUENCE [LARGE SCALE GENOMIC DNA]</scope>
    <source>
        <strain evidence="2 3">CBS 40295</strain>
    </source>
</reference>
<protein>
    <recommendedName>
        <fullName evidence="4">DNA-directed RNA polymerase III subunit RPC9</fullName>
    </recommendedName>
</protein>
<dbReference type="HOGENOM" id="CLU_103833_0_0_1"/>
<dbReference type="GO" id="GO:0005666">
    <property type="term" value="C:RNA polymerase III complex"/>
    <property type="evidence" value="ECO:0007669"/>
    <property type="project" value="InterPro"/>
</dbReference>
<dbReference type="Proteomes" id="UP000054302">
    <property type="component" value="Unassembled WGS sequence"/>
</dbReference>
<dbReference type="VEuPathDB" id="FungiDB:PV10_02872"/>
<dbReference type="AlphaFoldDB" id="A0A0D1ZKM5"/>
<keyword evidence="3" id="KW-1185">Reference proteome</keyword>
<dbReference type="STRING" id="212818.A0A0D1ZKM5"/>
<evidence type="ECO:0000256" key="1">
    <source>
        <dbReference type="SAM" id="MobiDB-lite"/>
    </source>
</evidence>
<gene>
    <name evidence="2" type="ORF">PV10_02872</name>
</gene>
<dbReference type="EMBL" id="KN847521">
    <property type="protein sequence ID" value="KIV95192.1"/>
    <property type="molecule type" value="Genomic_DNA"/>
</dbReference>